<reference evidence="3" key="1">
    <citation type="journal article" date="2019" name="Int. J. Syst. Evol. Microbiol.">
        <title>The Global Catalogue of Microorganisms (GCM) 10K type strain sequencing project: providing services to taxonomists for standard genome sequencing and annotation.</title>
        <authorList>
            <consortium name="The Broad Institute Genomics Platform"/>
            <consortium name="The Broad Institute Genome Sequencing Center for Infectious Disease"/>
            <person name="Wu L."/>
            <person name="Ma J."/>
        </authorList>
    </citation>
    <scope>NUCLEOTIDE SEQUENCE [LARGE SCALE GENOMIC DNA]</scope>
    <source>
        <strain evidence="3">JCM 9092</strain>
    </source>
</reference>
<dbReference type="EMBL" id="BAAAUG010000024">
    <property type="protein sequence ID" value="GAA3093401.1"/>
    <property type="molecule type" value="Genomic_DNA"/>
</dbReference>
<name>A0ABP6MAB1_9ACTN</name>
<evidence type="ECO:0000256" key="1">
    <source>
        <dbReference type="SAM" id="MobiDB-lite"/>
    </source>
</evidence>
<protein>
    <submittedName>
        <fullName evidence="2">Uncharacterized protein</fullName>
    </submittedName>
</protein>
<organism evidence="2 3">
    <name type="scientific">Streptomyces rectiviolaceus</name>
    <dbReference type="NCBI Taxonomy" id="332591"/>
    <lineage>
        <taxon>Bacteria</taxon>
        <taxon>Bacillati</taxon>
        <taxon>Actinomycetota</taxon>
        <taxon>Actinomycetes</taxon>
        <taxon>Kitasatosporales</taxon>
        <taxon>Streptomycetaceae</taxon>
        <taxon>Streptomyces</taxon>
    </lineage>
</organism>
<accession>A0ABP6MAB1</accession>
<evidence type="ECO:0000313" key="3">
    <source>
        <dbReference type="Proteomes" id="UP001501637"/>
    </source>
</evidence>
<proteinExistence type="predicted"/>
<feature type="region of interest" description="Disordered" evidence="1">
    <location>
        <begin position="1"/>
        <end position="42"/>
    </location>
</feature>
<sequence length="69" mass="7135">MRGAGQAVVGRCGGGPRRVVHRGQADDDGQRGHRRQGAAPQVSGAVQVLLHCGSQQAYGQGQSGGISRW</sequence>
<dbReference type="Proteomes" id="UP001501637">
    <property type="component" value="Unassembled WGS sequence"/>
</dbReference>
<gene>
    <name evidence="2" type="ORF">GCM10010449_16320</name>
</gene>
<keyword evidence="3" id="KW-1185">Reference proteome</keyword>
<comment type="caution">
    <text evidence="2">The sequence shown here is derived from an EMBL/GenBank/DDBJ whole genome shotgun (WGS) entry which is preliminary data.</text>
</comment>
<evidence type="ECO:0000313" key="2">
    <source>
        <dbReference type="EMBL" id="GAA3093401.1"/>
    </source>
</evidence>